<dbReference type="InterPro" id="IPR029044">
    <property type="entry name" value="Nucleotide-diphossugar_trans"/>
</dbReference>
<evidence type="ECO:0000313" key="2">
    <source>
        <dbReference type="EMBL" id="MDI2099401.1"/>
    </source>
</evidence>
<dbReference type="PANTHER" id="PTHR43685:SF11">
    <property type="entry name" value="GLYCOSYLTRANSFERASE TAGX-RELATED"/>
    <property type="match status" value="1"/>
</dbReference>
<name>A0AAW6T9D7_9MICO</name>
<evidence type="ECO:0000259" key="1">
    <source>
        <dbReference type="Pfam" id="PF00535"/>
    </source>
</evidence>
<feature type="domain" description="Glycosyltransferase 2-like" evidence="1">
    <location>
        <begin position="65"/>
        <end position="169"/>
    </location>
</feature>
<dbReference type="CDD" id="cd00761">
    <property type="entry name" value="Glyco_tranf_GTA_type"/>
    <property type="match status" value="1"/>
</dbReference>
<dbReference type="Gene3D" id="3.90.550.10">
    <property type="entry name" value="Spore Coat Polysaccharide Biosynthesis Protein SpsA, Chain A"/>
    <property type="match status" value="1"/>
</dbReference>
<evidence type="ECO:0000313" key="3">
    <source>
        <dbReference type="Proteomes" id="UP001321506"/>
    </source>
</evidence>
<dbReference type="Pfam" id="PF00535">
    <property type="entry name" value="Glycos_transf_2"/>
    <property type="match status" value="1"/>
</dbReference>
<dbReference type="AlphaFoldDB" id="A0AAW6T9D7"/>
<dbReference type="PANTHER" id="PTHR43685">
    <property type="entry name" value="GLYCOSYLTRANSFERASE"/>
    <property type="match status" value="1"/>
</dbReference>
<accession>A0AAW6T9D7</accession>
<dbReference type="SUPFAM" id="SSF53448">
    <property type="entry name" value="Nucleotide-diphospho-sugar transferases"/>
    <property type="match status" value="1"/>
</dbReference>
<organism evidence="2 3">
    <name type="scientific">Ruicaihuangia caeni</name>
    <dbReference type="NCBI Taxonomy" id="3042517"/>
    <lineage>
        <taxon>Bacteria</taxon>
        <taxon>Bacillati</taxon>
        <taxon>Actinomycetota</taxon>
        <taxon>Actinomycetes</taxon>
        <taxon>Micrococcales</taxon>
        <taxon>Microbacteriaceae</taxon>
        <taxon>Ruicaihuangia</taxon>
    </lineage>
</organism>
<dbReference type="RefSeq" id="WP_281489185.1">
    <property type="nucleotide sequence ID" value="NZ_JASATX010000004.1"/>
</dbReference>
<gene>
    <name evidence="2" type="ORF">QF206_10545</name>
</gene>
<dbReference type="EMBL" id="JASATX010000004">
    <property type="protein sequence ID" value="MDI2099401.1"/>
    <property type="molecule type" value="Genomic_DNA"/>
</dbReference>
<protein>
    <submittedName>
        <fullName evidence="2">Glycosyltransferase family 2 protein</fullName>
    </submittedName>
</protein>
<dbReference type="InterPro" id="IPR050834">
    <property type="entry name" value="Glycosyltransf_2"/>
</dbReference>
<comment type="caution">
    <text evidence="2">The sequence shown here is derived from an EMBL/GenBank/DDBJ whole genome shotgun (WGS) entry which is preliminary data.</text>
</comment>
<keyword evidence="3" id="KW-1185">Reference proteome</keyword>
<reference evidence="2 3" key="1">
    <citation type="submission" date="2023-04" db="EMBL/GenBank/DDBJ databases">
        <title>Klugiella caeni sp. nov. isolated from the sludge of biochemical tank.</title>
        <authorList>
            <person name="Geng K."/>
        </authorList>
    </citation>
    <scope>NUCLEOTIDE SEQUENCE [LARGE SCALE GENOMIC DNA]</scope>
    <source>
        <strain evidence="2 3">YN-L-19</strain>
    </source>
</reference>
<dbReference type="Proteomes" id="UP001321506">
    <property type="component" value="Unassembled WGS sequence"/>
</dbReference>
<sequence length="371" mass="42166">MTDSTVIDTPVDPPESNFVAMLDLMIAREHVDPEFARRLSAVREYIGAPDESSPFLTVVVRTQGKRLESLKDALLCLSAQTDQDFEVVLVAHNALPEGLEGVGSILERQPDGFRERVRLIEVSGGTRSRPLNVGVEAANGRYIAFYDDDDLLFAHWVEEFHTAARKHEGRLLRSTVANQSVEPEVWSGGQAGFRSTSWPRAEHAQHFDQLKHMLVNHSPFMTFAFPATLFTRYGMRFDEDLEVAEDWDMVLRGSLTAGVTEIASLTATYRRWSGGESSYTAHTRERWLASEQRVIDKIEHAVFMLPPGSMNAIREMVLYNEALEGFRFLFAGNQLRRSVRWMWRIVGPAVHYAATARNRLRRMLGRTRRRG</sequence>
<dbReference type="InterPro" id="IPR001173">
    <property type="entry name" value="Glyco_trans_2-like"/>
</dbReference>
<proteinExistence type="predicted"/>